<dbReference type="AlphaFoldDB" id="A0A1L6K506"/>
<protein>
    <submittedName>
        <fullName evidence="2">Uncharacterized protein</fullName>
    </submittedName>
</protein>
<feature type="region of interest" description="Disordered" evidence="1">
    <location>
        <begin position="57"/>
        <end position="106"/>
    </location>
</feature>
<proteinExistence type="evidence at transcript level"/>
<feature type="region of interest" description="Disordered" evidence="1">
    <location>
        <begin position="145"/>
        <end position="167"/>
    </location>
</feature>
<sequence>MVENNVSSVAKNNPHIERSFPPNFVALPSSLTSQIRIFSCSPFISYLYKETHAHTSSLPFKNTEPSRERSSDDFSSIFSGKKMEHRRGNSNSNKKKEDGIEEEQMGFPVHNQVKKIKQESCCKILDWPPGGLPEMKPVLKEIAARSSHQLSRSPLGLAGRPISVGDS</sequence>
<reference evidence="2" key="1">
    <citation type="submission" date="2016-01" db="EMBL/GenBank/DDBJ databases">
        <title>Dissection of insertion-deletion (InDel) variations within complex gene networks underlying wood formation in Populus.</title>
        <authorList>
            <person name="Zhang D."/>
            <person name="Gong C."/>
            <person name="Du Q."/>
            <person name="Xie J."/>
            <person name="Yang X."/>
            <person name="Quan M."/>
            <person name="Li B."/>
        </authorList>
    </citation>
    <scope>NUCLEOTIDE SEQUENCE</scope>
</reference>
<dbReference type="PANTHER" id="PTHR34780">
    <property type="entry name" value="OS08G0427800 PROTEIN"/>
    <property type="match status" value="1"/>
</dbReference>
<dbReference type="EMBL" id="KU573441">
    <property type="protein sequence ID" value="APR63906.1"/>
    <property type="molecule type" value="mRNA"/>
</dbReference>
<name>A0A1L6K506_POPTO</name>
<evidence type="ECO:0000256" key="1">
    <source>
        <dbReference type="SAM" id="MobiDB-lite"/>
    </source>
</evidence>
<evidence type="ECO:0000313" key="2">
    <source>
        <dbReference type="EMBL" id="APR63906.1"/>
    </source>
</evidence>
<dbReference type="PANTHER" id="PTHR34780:SF5">
    <property type="entry name" value="OS02G0733900 PROTEIN"/>
    <property type="match status" value="1"/>
</dbReference>
<accession>A0A1L6K506</accession>
<organism evidence="2">
    <name type="scientific">Populus tomentosa</name>
    <name type="common">Chinese white poplar</name>
    <dbReference type="NCBI Taxonomy" id="118781"/>
    <lineage>
        <taxon>Eukaryota</taxon>
        <taxon>Viridiplantae</taxon>
        <taxon>Streptophyta</taxon>
        <taxon>Embryophyta</taxon>
        <taxon>Tracheophyta</taxon>
        <taxon>Spermatophyta</taxon>
        <taxon>Magnoliopsida</taxon>
        <taxon>eudicotyledons</taxon>
        <taxon>Gunneridae</taxon>
        <taxon>Pentapetalae</taxon>
        <taxon>rosids</taxon>
        <taxon>fabids</taxon>
        <taxon>Malpighiales</taxon>
        <taxon>Salicaceae</taxon>
        <taxon>Saliceae</taxon>
        <taxon>Populus</taxon>
    </lineage>
</organism>